<dbReference type="PATRIC" id="fig|523841.21.peg.156"/>
<evidence type="ECO:0000313" key="2">
    <source>
        <dbReference type="EMBL" id="AFK20920.1"/>
    </source>
</evidence>
<dbReference type="EMBL" id="CP039141">
    <property type="protein sequence ID" value="QCQ77350.1"/>
    <property type="molecule type" value="Genomic_DNA"/>
</dbReference>
<evidence type="ECO:0000313" key="8">
    <source>
        <dbReference type="Proteomes" id="UP000027075"/>
    </source>
</evidence>
<dbReference type="EMBL" id="CP007553">
    <property type="protein sequence ID" value="AHZ24210.1"/>
    <property type="molecule type" value="Genomic_DNA"/>
</dbReference>
<dbReference type="PANTHER" id="PTHR41247:SF1">
    <property type="entry name" value="HTH-TYPE TRANSCRIPTIONAL REPRESSOR YCNK"/>
    <property type="match status" value="1"/>
</dbReference>
<dbReference type="Proteomes" id="UP000027075">
    <property type="component" value="Plasmid HMPLAS2"/>
</dbReference>
<accession>I3R9L0</accession>
<evidence type="ECO:0000256" key="1">
    <source>
        <dbReference type="SAM" id="MobiDB-lite"/>
    </source>
</evidence>
<dbReference type="GeneID" id="40158501"/>
<dbReference type="PROSITE" id="PS51257">
    <property type="entry name" value="PROKAR_LIPOPROTEIN"/>
    <property type="match status" value="1"/>
</dbReference>
<keyword evidence="2" id="KW-0614">Plasmid</keyword>
<geneLocation type="plasmid" evidence="5 9">
    <name>pHME322</name>
</geneLocation>
<keyword evidence="7" id="KW-1185">Reference proteome</keyword>
<geneLocation type="plasmid" evidence="3 8">
    <name>HMPLAS2</name>
</geneLocation>
<dbReference type="Pfam" id="PF05573">
    <property type="entry name" value="NosL"/>
    <property type="match status" value="1"/>
</dbReference>
<geneLocation type="plasmid" evidence="2 6">
    <name>pHM300</name>
</geneLocation>
<gene>
    <name evidence="2" type="primary">nosL</name>
    <name evidence="2" type="ordered locus">HFX_5086</name>
    <name evidence="3" type="ORF">BM92_18585</name>
    <name evidence="4" type="ORF">C439_00780</name>
    <name evidence="5" type="ORF">E6P09_18750</name>
</gene>
<organism evidence="2 6">
    <name type="scientific">Haloferax mediterranei (strain ATCC 33500 / DSM 1411 / JCM 8866 / NBRC 14739 / NCIMB 2177 / R-4)</name>
    <name type="common">Halobacterium mediterranei</name>
    <dbReference type="NCBI Taxonomy" id="523841"/>
    <lineage>
        <taxon>Archaea</taxon>
        <taxon>Methanobacteriati</taxon>
        <taxon>Methanobacteriota</taxon>
        <taxon>Stenosarchaea group</taxon>
        <taxon>Halobacteria</taxon>
        <taxon>Halobacteriales</taxon>
        <taxon>Haloferacaceae</taxon>
        <taxon>Haloferax</taxon>
    </lineage>
</organism>
<sequence length="203" mass="22145">MNQNNNKDTQSKRTRRGLLGAIGAGALVGITGCLGGNKTADEPVPEPIDLSGGKQDDSGGMVIGEHFGPNGQVFYRDHSPDGHDNPAWFHTLSMGLFPYYFDHERRGWRATVIYVTDYSAVEYELTEEDGETYISTHTDADTFGDASEMTYVVESGIHGGMGKELLPFSSADDADTFASTHGGSTMGFDEVTREWLTAYLDRT</sequence>
<reference evidence="5 9" key="6">
    <citation type="submission" date="2019-04" db="EMBL/GenBank/DDBJ databases">
        <title>Methylomes of two halophilic Archaea, Haloarcula marismortui and Haloferax mediterranei.</title>
        <authorList>
            <person name="DasSarma S."/>
            <person name="DasSarma P."/>
            <person name="DasSarma S."/>
            <person name="Fomenkov A."/>
            <person name="Vincze T."/>
            <person name="Anton B.P."/>
            <person name="Roberts R.J."/>
        </authorList>
    </citation>
    <scope>NUCLEOTIDE SEQUENCE [LARGE SCALE GENOMIC DNA]</scope>
    <source>
        <strain evidence="5">ATCC 33500</strain>
        <strain evidence="9">ATCC 33500 / DSM 1411 / JCM 8866 / NBRC 14739 / NCIMB 2177 / R-4</strain>
        <plasmid evidence="5 9">pHME322</plasmid>
    </source>
</reference>
<dbReference type="EMBL" id="AOLO01000001">
    <property type="protein sequence ID" value="EMA05289.1"/>
    <property type="molecule type" value="Genomic_DNA"/>
</dbReference>
<dbReference type="Proteomes" id="UP000006469">
    <property type="component" value="Plasmid pHM300"/>
</dbReference>
<reference evidence="4 7" key="3">
    <citation type="journal article" date="2014" name="PLoS Genet.">
        <title>Phylogenetically driven sequencing of extremely halophilic archaea reveals strategies for static and dynamic osmo-response.</title>
        <authorList>
            <person name="Becker E.A."/>
            <person name="Seitzer P.M."/>
            <person name="Tritt A."/>
            <person name="Larsen D."/>
            <person name="Krusor M."/>
            <person name="Yao A.I."/>
            <person name="Wu D."/>
            <person name="Madern D."/>
            <person name="Eisen J.A."/>
            <person name="Darling A.E."/>
            <person name="Facciotti M.T."/>
        </authorList>
    </citation>
    <scope>NUCLEOTIDE SEQUENCE [LARGE SCALE GENOMIC DNA]</scope>
    <source>
        <strain evidence="4">ATCC 33500</strain>
        <strain evidence="7">ATCC 33500 / DSM 1411 / JCM 8866 / NBRC 14739 / NCIMB 2177 / R-4</strain>
    </source>
</reference>
<evidence type="ECO:0000313" key="6">
    <source>
        <dbReference type="Proteomes" id="UP000006469"/>
    </source>
</evidence>
<evidence type="ECO:0000313" key="7">
    <source>
        <dbReference type="Proteomes" id="UP000011603"/>
    </source>
</evidence>
<reference evidence="2" key="1">
    <citation type="journal article" date="2012" name="Appl. Environ. Microbiol.">
        <title>Identification of the haloarchaeal phasin (PhaP) that functions in polyhydroxyalkanoate accumulation and granule formation in Haloferax mediterranei.</title>
        <authorList>
            <person name="Cai S."/>
            <person name="Cai L."/>
            <person name="Liu H."/>
            <person name="Liu X."/>
            <person name="Han J."/>
            <person name="Zhou J."/>
            <person name="Xiang H."/>
        </authorList>
    </citation>
    <scope>NUCLEOTIDE SEQUENCE</scope>
    <source>
        <strain evidence="2">CGMCC 1.2087</strain>
    </source>
</reference>
<evidence type="ECO:0000313" key="4">
    <source>
        <dbReference type="EMBL" id="EMA05289.1"/>
    </source>
</evidence>
<dbReference type="KEGG" id="hme:HFX_5086"/>
<evidence type="ECO:0000313" key="9">
    <source>
        <dbReference type="Proteomes" id="UP000299011"/>
    </source>
</evidence>
<dbReference type="InterPro" id="IPR008719">
    <property type="entry name" value="N2O_reductase_NosL"/>
</dbReference>
<dbReference type="Gene3D" id="3.30.70.2050">
    <property type="match status" value="1"/>
</dbReference>
<name>I3R9L0_HALMT</name>
<reference evidence="2 6" key="2">
    <citation type="journal article" date="2012" name="J. Bacteriol.">
        <title>Complete genome sequence of the metabolically versatile halophilic archaeon Haloferax mediterranei, a poly(3-hydroxybutyrate-co-3-hydroxyvalerate) producer.</title>
        <authorList>
            <person name="Han J."/>
            <person name="Zhang F."/>
            <person name="Hou J."/>
            <person name="Liu X."/>
            <person name="Li M."/>
            <person name="Liu H."/>
            <person name="Cai L."/>
            <person name="Zhang B."/>
            <person name="Chen Y."/>
            <person name="Zhou J."/>
            <person name="Hu S."/>
            <person name="Xiang H."/>
        </authorList>
    </citation>
    <scope>NUCLEOTIDE SEQUENCE [LARGE SCALE GENOMIC DNA]</scope>
    <source>
        <strain evidence="6">ATCC 33500 / DSM 1411 / JCM 8866 / NBRC 14739 / NCIMB 2177 / R-4</strain>
        <strain evidence="2">CGMCC 1.2087</strain>
        <plasmid evidence="6">pHM300</plasmid>
    </source>
</reference>
<dbReference type="RefSeq" id="WP_004056361.1">
    <property type="nucleotide sequence ID" value="NC_017943.1"/>
</dbReference>
<proteinExistence type="predicted"/>
<protein>
    <submittedName>
        <fullName evidence="2 3">NosL</fullName>
    </submittedName>
    <submittedName>
        <fullName evidence="5">Nitrous oxide reductase accessory protein NosL</fullName>
    </submittedName>
</protein>
<reference evidence="3 8" key="4">
    <citation type="submission" date="2014-04" db="EMBL/GenBank/DDBJ databases">
        <title>Transcriptional profiles of Haloferax mediterranei on the basis of nitrogen availability.</title>
        <authorList>
            <person name="Bautista V."/>
        </authorList>
    </citation>
    <scope>NUCLEOTIDE SEQUENCE [LARGE SCALE GENOMIC DNA]</scope>
    <source>
        <strain evidence="3">ATCC 33500</strain>
        <strain evidence="8">ATCC 33500 / DSM 1411 / JCM 8866 / NBRC 14739 / NCIMB 2177 / R-4</strain>
        <plasmid evidence="3">HMPLAS2</plasmid>
        <plasmid evidence="8">Plasmid HMPLAS2</plasmid>
    </source>
</reference>
<dbReference type="EMBL" id="CP001870">
    <property type="protein sequence ID" value="AFK20920.1"/>
    <property type="molecule type" value="Genomic_DNA"/>
</dbReference>
<evidence type="ECO:0000313" key="5">
    <source>
        <dbReference type="EMBL" id="QCQ77350.1"/>
    </source>
</evidence>
<dbReference type="PANTHER" id="PTHR41247">
    <property type="entry name" value="HTH-TYPE TRANSCRIPTIONAL REPRESSOR YCNK"/>
    <property type="match status" value="1"/>
</dbReference>
<dbReference type="SUPFAM" id="SSF160387">
    <property type="entry name" value="NosL/MerB-like"/>
    <property type="match status" value="1"/>
</dbReference>
<feature type="region of interest" description="Disordered" evidence="1">
    <location>
        <begin position="38"/>
        <end position="57"/>
    </location>
</feature>
<dbReference type="AlphaFoldDB" id="I3R9L0"/>
<dbReference type="OrthoDB" id="162738at2157"/>
<reference evidence="2" key="5">
    <citation type="submission" date="2014-05" db="EMBL/GenBank/DDBJ databases">
        <authorList>
            <person name="Wang L."/>
            <person name="Yang H."/>
            <person name="Xiang H."/>
        </authorList>
    </citation>
    <scope>NUCLEOTIDE SEQUENCE</scope>
    <source>
        <strain evidence="2">CGMCC 1.2087</strain>
        <plasmid evidence="2">pHM300</plasmid>
    </source>
</reference>
<dbReference type="Proteomes" id="UP000299011">
    <property type="component" value="Plasmid pHME322"/>
</dbReference>
<dbReference type="HOGENOM" id="CLU_096026_0_0_2"/>
<dbReference type="Proteomes" id="UP000011603">
    <property type="component" value="Unassembled WGS sequence"/>
</dbReference>
<evidence type="ECO:0000313" key="3">
    <source>
        <dbReference type="EMBL" id="AHZ24210.1"/>
    </source>
</evidence>